<feature type="transmembrane region" description="Helical" evidence="7">
    <location>
        <begin position="386"/>
        <end position="407"/>
    </location>
</feature>
<keyword evidence="2" id="KW-1003">Cell membrane</keyword>
<dbReference type="GO" id="GO:0005886">
    <property type="term" value="C:plasma membrane"/>
    <property type="evidence" value="ECO:0007669"/>
    <property type="project" value="UniProtKB-SubCell"/>
</dbReference>
<feature type="transmembrane region" description="Helical" evidence="7">
    <location>
        <begin position="101"/>
        <end position="117"/>
    </location>
</feature>
<comment type="subcellular location">
    <subcellularLocation>
        <location evidence="1">Cell membrane</location>
        <topology evidence="1">Multi-pass membrane protein</topology>
    </subcellularLocation>
</comment>
<evidence type="ECO:0000256" key="4">
    <source>
        <dbReference type="ARBA" id="ARBA00022989"/>
    </source>
</evidence>
<protein>
    <submittedName>
        <fullName evidence="9">Uncharacterized membrane protein YccC</fullName>
    </submittedName>
</protein>
<organism evidence="9 10">
    <name type="scientific">Haloechinothrix alba</name>
    <dbReference type="NCBI Taxonomy" id="664784"/>
    <lineage>
        <taxon>Bacteria</taxon>
        <taxon>Bacillati</taxon>
        <taxon>Actinomycetota</taxon>
        <taxon>Actinomycetes</taxon>
        <taxon>Pseudonocardiales</taxon>
        <taxon>Pseudonocardiaceae</taxon>
        <taxon>Haloechinothrix</taxon>
    </lineage>
</organism>
<evidence type="ECO:0000313" key="10">
    <source>
        <dbReference type="Proteomes" id="UP000198348"/>
    </source>
</evidence>
<feature type="transmembrane region" description="Helical" evidence="7">
    <location>
        <begin position="414"/>
        <end position="444"/>
    </location>
</feature>
<evidence type="ECO:0000313" key="9">
    <source>
        <dbReference type="EMBL" id="SNR68573.1"/>
    </source>
</evidence>
<sequence>MVPTPRDPAAPLWLVQLLRGSSVPVPWGRALRAVLALAVPLAVAFPAERPEYGVLVSVGALPAVLADRGGSYRQRAFRLGSSSLAATFGFAVGLLTKDAPLVSAGVVVLVAMLSVLVSSVGDTVSIAGLMMLVFTVLGAGQYLVGVGIPAILGSFLVGIAWSLVVGLAGWAVRGTSPERAAVAQVFVELSVLLSVRDADTARAARHQLTIAMNSAYDQLLSARARLPRRDAAYRRLLTLLSEATPLVEAAVAMVNSGRRAPRPVIDHLMHVAAAVLGGTRLPERPPVEEGPSSSVADGALYAGLARLGHGDERAPRPPASPRVWLREQLAGLTADRATWLGVARLALCMAIAEALSLVMPLGHAHWIPLTVALVLKPELGSVFGRAVLRGIGTVGGVGLGALVLLAYPHGWVLAALAAMFAAGVAIGKAFNYGILSACITPLIIIQMDVQNLGEPSLLVERLTHTLLGCAVVLVFGYWLWPGARHRHPGPAAADAIDAVCRYVDIGLRNVGPDADRVERRRARRRAYRALANLRAALAHVLVEPSPAGRRAIELWSVTVGLERVSDAVTEVCVSADHGGARPTEVEIGRLTAAIAELAAAVRQGREPERTPLPEARDGTALAALNQQVDAVLDTLRGAHT</sequence>
<dbReference type="PANTHER" id="PTHR30509:SF9">
    <property type="entry name" value="MULTIDRUG RESISTANCE PROTEIN MDTO"/>
    <property type="match status" value="1"/>
</dbReference>
<evidence type="ECO:0000259" key="8">
    <source>
        <dbReference type="Pfam" id="PF13515"/>
    </source>
</evidence>
<evidence type="ECO:0000256" key="7">
    <source>
        <dbReference type="SAM" id="Phobius"/>
    </source>
</evidence>
<name>A0A238YD89_9PSEU</name>
<keyword evidence="5 7" id="KW-0472">Membrane</keyword>
<keyword evidence="3 7" id="KW-0812">Transmembrane</keyword>
<feature type="transmembrane region" description="Helical" evidence="7">
    <location>
        <begin position="464"/>
        <end position="480"/>
    </location>
</feature>
<accession>A0A238YD89</accession>
<feature type="transmembrane region" description="Helical" evidence="7">
    <location>
        <begin position="124"/>
        <end position="144"/>
    </location>
</feature>
<gene>
    <name evidence="9" type="ORF">SAMN06265360_114128</name>
</gene>
<feature type="domain" description="Integral membrane bound transporter" evidence="8">
    <location>
        <begin position="352"/>
        <end position="475"/>
    </location>
</feature>
<evidence type="ECO:0000256" key="1">
    <source>
        <dbReference type="ARBA" id="ARBA00004651"/>
    </source>
</evidence>
<keyword evidence="10" id="KW-1185">Reference proteome</keyword>
<dbReference type="Pfam" id="PF13515">
    <property type="entry name" value="FUSC_2"/>
    <property type="match status" value="1"/>
</dbReference>
<reference evidence="9 10" key="1">
    <citation type="submission" date="2017-06" db="EMBL/GenBank/DDBJ databases">
        <authorList>
            <person name="Kim H.J."/>
            <person name="Triplett B.A."/>
        </authorList>
    </citation>
    <scope>NUCLEOTIDE SEQUENCE [LARGE SCALE GENOMIC DNA]</scope>
    <source>
        <strain evidence="9 10">DSM 45207</strain>
    </source>
</reference>
<dbReference type="Proteomes" id="UP000198348">
    <property type="component" value="Unassembled WGS sequence"/>
</dbReference>
<dbReference type="PANTHER" id="PTHR30509">
    <property type="entry name" value="P-HYDROXYBENZOIC ACID EFFLUX PUMP SUBUNIT-RELATED"/>
    <property type="match status" value="1"/>
</dbReference>
<comment type="similarity">
    <text evidence="6">Belongs to the YccS/YhfK family.</text>
</comment>
<evidence type="ECO:0000256" key="3">
    <source>
        <dbReference type="ARBA" id="ARBA00022692"/>
    </source>
</evidence>
<evidence type="ECO:0000256" key="5">
    <source>
        <dbReference type="ARBA" id="ARBA00023136"/>
    </source>
</evidence>
<keyword evidence="4 7" id="KW-1133">Transmembrane helix</keyword>
<dbReference type="AlphaFoldDB" id="A0A238YD89"/>
<proteinExistence type="inferred from homology"/>
<feature type="transmembrane region" description="Helical" evidence="7">
    <location>
        <begin position="345"/>
        <end position="366"/>
    </location>
</feature>
<dbReference type="InterPro" id="IPR049453">
    <property type="entry name" value="Memb_transporter_dom"/>
</dbReference>
<feature type="transmembrane region" description="Helical" evidence="7">
    <location>
        <begin position="150"/>
        <end position="172"/>
    </location>
</feature>
<evidence type="ECO:0000256" key="6">
    <source>
        <dbReference type="ARBA" id="ARBA00043993"/>
    </source>
</evidence>
<dbReference type="EMBL" id="FZNW01000014">
    <property type="protein sequence ID" value="SNR68573.1"/>
    <property type="molecule type" value="Genomic_DNA"/>
</dbReference>
<feature type="transmembrane region" description="Helical" evidence="7">
    <location>
        <begin position="76"/>
        <end position="95"/>
    </location>
</feature>
<evidence type="ECO:0000256" key="2">
    <source>
        <dbReference type="ARBA" id="ARBA00022475"/>
    </source>
</evidence>